<sequence length="128" mass="14133">PHLPSSSLPFSDHFSSSLLFFVSIESPASSPPPELFNGLNSINSPGRPYSSLQDIDRPIHSGQSRPDEEEELLGAEEVFFHPEVCQVGEEAEGKVLHHEALRDHADMLARLRGFLILPGPVYPTFESI</sequence>
<protein>
    <submittedName>
        <fullName evidence="2">Uncharacterized protein</fullName>
    </submittedName>
</protein>
<dbReference type="EMBL" id="PGOL01044783">
    <property type="protein sequence ID" value="PKH65651.1"/>
    <property type="molecule type" value="Genomic_DNA"/>
</dbReference>
<dbReference type="Proteomes" id="UP000233551">
    <property type="component" value="Unassembled WGS sequence"/>
</dbReference>
<organism evidence="2 3">
    <name type="scientific">Punica granatum</name>
    <name type="common">Pomegranate</name>
    <dbReference type="NCBI Taxonomy" id="22663"/>
    <lineage>
        <taxon>Eukaryota</taxon>
        <taxon>Viridiplantae</taxon>
        <taxon>Streptophyta</taxon>
        <taxon>Embryophyta</taxon>
        <taxon>Tracheophyta</taxon>
        <taxon>Spermatophyta</taxon>
        <taxon>Magnoliopsida</taxon>
        <taxon>eudicotyledons</taxon>
        <taxon>Gunneridae</taxon>
        <taxon>Pentapetalae</taxon>
        <taxon>rosids</taxon>
        <taxon>malvids</taxon>
        <taxon>Myrtales</taxon>
        <taxon>Lythraceae</taxon>
        <taxon>Punica</taxon>
    </lineage>
</organism>
<evidence type="ECO:0000256" key="1">
    <source>
        <dbReference type="SAM" id="MobiDB-lite"/>
    </source>
</evidence>
<keyword evidence="3" id="KW-1185">Reference proteome</keyword>
<reference evidence="2 3" key="1">
    <citation type="submission" date="2017-11" db="EMBL/GenBank/DDBJ databases">
        <title>De-novo sequencing of pomegranate (Punica granatum L.) genome.</title>
        <authorList>
            <person name="Akparov Z."/>
            <person name="Amiraslanov A."/>
            <person name="Hajiyeva S."/>
            <person name="Abbasov M."/>
            <person name="Kaur K."/>
            <person name="Hamwieh A."/>
            <person name="Solovyev V."/>
            <person name="Salamov A."/>
            <person name="Braich B."/>
            <person name="Kosarev P."/>
            <person name="Mahmoud A."/>
            <person name="Hajiyev E."/>
            <person name="Babayeva S."/>
            <person name="Izzatullayeva V."/>
            <person name="Mammadov A."/>
            <person name="Mammadov A."/>
            <person name="Sharifova S."/>
            <person name="Ojaghi J."/>
            <person name="Eynullazada K."/>
            <person name="Bayramov B."/>
            <person name="Abdulazimova A."/>
            <person name="Shahmuradov I."/>
        </authorList>
    </citation>
    <scope>NUCLEOTIDE SEQUENCE [LARGE SCALE GENOMIC DNA]</scope>
    <source>
        <strain evidence="3">cv. AG2017</strain>
        <tissue evidence="2">Leaf</tissue>
    </source>
</reference>
<proteinExistence type="predicted"/>
<feature type="region of interest" description="Disordered" evidence="1">
    <location>
        <begin position="47"/>
        <end position="70"/>
    </location>
</feature>
<evidence type="ECO:0000313" key="3">
    <source>
        <dbReference type="Proteomes" id="UP000233551"/>
    </source>
</evidence>
<dbReference type="AlphaFoldDB" id="A0A2I0GQ20"/>
<gene>
    <name evidence="2" type="ORF">CRG98_050166</name>
</gene>
<feature type="non-terminal residue" evidence="2">
    <location>
        <position position="1"/>
    </location>
</feature>
<evidence type="ECO:0000313" key="2">
    <source>
        <dbReference type="EMBL" id="PKH65651.1"/>
    </source>
</evidence>
<name>A0A2I0GQ20_PUNGR</name>
<accession>A0A2I0GQ20</accession>
<comment type="caution">
    <text evidence="2">The sequence shown here is derived from an EMBL/GenBank/DDBJ whole genome shotgun (WGS) entry which is preliminary data.</text>
</comment>